<dbReference type="PIRSF" id="PIRSF001563">
    <property type="entry name" value="Folylpolyglu_synth"/>
    <property type="match status" value="1"/>
</dbReference>
<evidence type="ECO:0000256" key="8">
    <source>
        <dbReference type="ARBA" id="ARBA00019357"/>
    </source>
</evidence>
<name>A0A1D2LS78_BROTH</name>
<comment type="pathway">
    <text evidence="2">Cofactor biosynthesis; tetrahydrofolate biosynthesis; 7,8-dihydrofolate from 2-amino-4-hydroxy-6-hydroxymethyl-7,8-dihydropteridine diphosphate and 4-aminobenzoate: step 2/2.</text>
</comment>
<evidence type="ECO:0000256" key="11">
    <source>
        <dbReference type="ARBA" id="ARBA00022741"/>
    </source>
</evidence>
<keyword evidence="10" id="KW-0479">Metal-binding</keyword>
<dbReference type="InterPro" id="IPR004101">
    <property type="entry name" value="Mur_ligase_C"/>
</dbReference>
<reference evidence="21 22" key="1">
    <citation type="submission" date="2017-09" db="EMBL/GenBank/DDBJ databases">
        <title>Complete Genome Sequences of Two Strains of the Meat Spoilage Bacterium Brochothrix thermosphacta Isolated from Ground Chicken.</title>
        <authorList>
            <person name="Paoli G.C."/>
            <person name="Wijey C."/>
            <person name="Chen C.-Y."/>
            <person name="Nguyen L."/>
            <person name="Yan X."/>
            <person name="Irwin P.L."/>
        </authorList>
    </citation>
    <scope>NUCLEOTIDE SEQUENCE [LARGE SCALE GENOMIC DNA]</scope>
    <source>
        <strain evidence="21 22">BI</strain>
    </source>
</reference>
<keyword evidence="13" id="KW-0460">Magnesium</keyword>
<evidence type="ECO:0000256" key="1">
    <source>
        <dbReference type="ARBA" id="ARBA00001946"/>
    </source>
</evidence>
<dbReference type="Gene3D" id="3.40.1190.10">
    <property type="entry name" value="Mur-like, catalytic domain"/>
    <property type="match status" value="1"/>
</dbReference>
<evidence type="ECO:0000256" key="2">
    <source>
        <dbReference type="ARBA" id="ARBA00004799"/>
    </source>
</evidence>
<dbReference type="KEGG" id="bths:CNY62_01290"/>
<keyword evidence="11 18" id="KW-0547">Nucleotide-binding</keyword>
<dbReference type="GO" id="GO:0046656">
    <property type="term" value="P:folic acid biosynthetic process"/>
    <property type="evidence" value="ECO:0007669"/>
    <property type="project" value="UniProtKB-KW"/>
</dbReference>
<dbReference type="OrthoDB" id="9809356at2"/>
<dbReference type="NCBIfam" id="TIGR01499">
    <property type="entry name" value="folC"/>
    <property type="match status" value="1"/>
</dbReference>
<gene>
    <name evidence="21" type="ORF">CNY62_01290</name>
</gene>
<dbReference type="GO" id="GO:0005524">
    <property type="term" value="F:ATP binding"/>
    <property type="evidence" value="ECO:0007669"/>
    <property type="project" value="UniProtKB-KW"/>
</dbReference>
<dbReference type="FunFam" id="3.40.1190.10:FF:000004">
    <property type="entry name" value="Dihydrofolate synthase/folylpolyglutamate synthase"/>
    <property type="match status" value="1"/>
</dbReference>
<evidence type="ECO:0000256" key="5">
    <source>
        <dbReference type="ARBA" id="ARBA00011245"/>
    </source>
</evidence>
<dbReference type="SUPFAM" id="SSF53244">
    <property type="entry name" value="MurD-like peptide ligases, peptide-binding domain"/>
    <property type="match status" value="1"/>
</dbReference>
<dbReference type="AlphaFoldDB" id="A0A1D2LS78"/>
<dbReference type="Gene3D" id="3.90.190.20">
    <property type="entry name" value="Mur ligase, C-terminal domain"/>
    <property type="match status" value="1"/>
</dbReference>
<comment type="cofactor">
    <cofactor evidence="1">
        <name>Mg(2+)</name>
        <dbReference type="ChEBI" id="CHEBI:18420"/>
    </cofactor>
</comment>
<protein>
    <recommendedName>
        <fullName evidence="8">Dihydrofolate synthase/folylpolyglutamate synthase</fullName>
        <ecNumber evidence="6">6.3.2.12</ecNumber>
        <ecNumber evidence="7">6.3.2.17</ecNumber>
    </recommendedName>
    <alternativeName>
        <fullName evidence="15">Tetrahydrofolylpolyglutamate synthase</fullName>
    </alternativeName>
</protein>
<comment type="catalytic activity">
    <reaction evidence="17">
        <text>7,8-dihydropteroate + L-glutamate + ATP = 7,8-dihydrofolate + ADP + phosphate + H(+)</text>
        <dbReference type="Rhea" id="RHEA:23584"/>
        <dbReference type="ChEBI" id="CHEBI:15378"/>
        <dbReference type="ChEBI" id="CHEBI:17839"/>
        <dbReference type="ChEBI" id="CHEBI:29985"/>
        <dbReference type="ChEBI" id="CHEBI:30616"/>
        <dbReference type="ChEBI" id="CHEBI:43474"/>
        <dbReference type="ChEBI" id="CHEBI:57451"/>
        <dbReference type="ChEBI" id="CHEBI:456216"/>
        <dbReference type="EC" id="6.3.2.12"/>
    </reaction>
</comment>
<evidence type="ECO:0000256" key="13">
    <source>
        <dbReference type="ARBA" id="ARBA00022842"/>
    </source>
</evidence>
<dbReference type="PANTHER" id="PTHR11136">
    <property type="entry name" value="FOLYLPOLYGLUTAMATE SYNTHASE-RELATED"/>
    <property type="match status" value="1"/>
</dbReference>
<comment type="catalytic activity">
    <reaction evidence="16">
        <text>(6S)-5,6,7,8-tetrahydrofolyl-(gamma-L-Glu)(n) + L-glutamate + ATP = (6S)-5,6,7,8-tetrahydrofolyl-(gamma-L-Glu)(n+1) + ADP + phosphate + H(+)</text>
        <dbReference type="Rhea" id="RHEA:10580"/>
        <dbReference type="Rhea" id="RHEA-COMP:14738"/>
        <dbReference type="Rhea" id="RHEA-COMP:14740"/>
        <dbReference type="ChEBI" id="CHEBI:15378"/>
        <dbReference type="ChEBI" id="CHEBI:29985"/>
        <dbReference type="ChEBI" id="CHEBI:30616"/>
        <dbReference type="ChEBI" id="CHEBI:43474"/>
        <dbReference type="ChEBI" id="CHEBI:141005"/>
        <dbReference type="ChEBI" id="CHEBI:456216"/>
        <dbReference type="EC" id="6.3.2.17"/>
    </reaction>
</comment>
<dbReference type="EC" id="6.3.2.12" evidence="6"/>
<dbReference type="InterPro" id="IPR013221">
    <property type="entry name" value="Mur_ligase_cen"/>
</dbReference>
<evidence type="ECO:0000256" key="6">
    <source>
        <dbReference type="ARBA" id="ARBA00013023"/>
    </source>
</evidence>
<comment type="pathway">
    <text evidence="3">Cofactor biosynthesis; tetrahydrofolylpolyglutamate biosynthesis.</text>
</comment>
<dbReference type="GO" id="GO:0004326">
    <property type="term" value="F:tetrahydrofolylpolyglutamate synthase activity"/>
    <property type="evidence" value="ECO:0007669"/>
    <property type="project" value="UniProtKB-EC"/>
</dbReference>
<evidence type="ECO:0000256" key="12">
    <source>
        <dbReference type="ARBA" id="ARBA00022840"/>
    </source>
</evidence>
<sequence>MTLRYEEAVDWIHSRLRLGIKPGLERMLYLLEQLGHPEQKNKWIHVAGTNGKGSTVSFMRTVLQDSGYEVGTFTSPYIESFNERISVNGVPISDESIVALVEKFQPIVEGMQDSPFGEPTEFEVVTAMFFEYFATMHPIDIGIVEVGLGGRLDCTNVFTPLLSVITTIGMDHIGILGDTLAKIASQKAGIIKRNVPVISGVTQLELQPLFQQWAAEQEAPYYASGADFKLTAVADDRFHFENRENRLADIEVGLVGAHQLRNAAVAIQALLLLPEHYSNITEATIRKGIARASWPGRFEKLSEAPVLIIDGAHNNEGIETFVQTMSTEYPTQKSYVLFSALTDKPIDQMISRLQTCFAENVILTTFDYPRALTAAELQVKSEKLNVQVEVEWQSTLLELINKAKAEAAVVSITGSLYFIAEVRAFLLKRITATIK</sequence>
<dbReference type="PANTHER" id="PTHR11136:SF0">
    <property type="entry name" value="DIHYDROFOLATE SYNTHETASE-RELATED"/>
    <property type="match status" value="1"/>
</dbReference>
<keyword evidence="14" id="KW-0289">Folate biosynthesis</keyword>
<dbReference type="EC" id="6.3.2.17" evidence="7"/>
<dbReference type="InterPro" id="IPR018109">
    <property type="entry name" value="Folylpolyglutamate_synth_CS"/>
</dbReference>
<evidence type="ECO:0000313" key="21">
    <source>
        <dbReference type="EMBL" id="ATF25124.1"/>
    </source>
</evidence>
<dbReference type="InterPro" id="IPR036565">
    <property type="entry name" value="Mur-like_cat_sf"/>
</dbReference>
<dbReference type="GO" id="GO:0008841">
    <property type="term" value="F:dihydrofolate synthase activity"/>
    <property type="evidence" value="ECO:0007669"/>
    <property type="project" value="UniProtKB-EC"/>
</dbReference>
<dbReference type="GO" id="GO:0046872">
    <property type="term" value="F:metal ion binding"/>
    <property type="evidence" value="ECO:0007669"/>
    <property type="project" value="UniProtKB-KW"/>
</dbReference>
<organism evidence="21 22">
    <name type="scientific">Brochothrix thermosphacta</name>
    <name type="common">Microbacterium thermosphactum</name>
    <dbReference type="NCBI Taxonomy" id="2756"/>
    <lineage>
        <taxon>Bacteria</taxon>
        <taxon>Bacillati</taxon>
        <taxon>Bacillota</taxon>
        <taxon>Bacilli</taxon>
        <taxon>Bacillales</taxon>
        <taxon>Listeriaceae</taxon>
        <taxon>Brochothrix</taxon>
    </lineage>
</organism>
<dbReference type="SUPFAM" id="SSF53623">
    <property type="entry name" value="MurD-like peptide ligases, catalytic domain"/>
    <property type="match status" value="1"/>
</dbReference>
<keyword evidence="22" id="KW-1185">Reference proteome</keyword>
<dbReference type="EMBL" id="CP023483">
    <property type="protein sequence ID" value="ATF25124.1"/>
    <property type="molecule type" value="Genomic_DNA"/>
</dbReference>
<evidence type="ECO:0000256" key="15">
    <source>
        <dbReference type="ARBA" id="ARBA00030592"/>
    </source>
</evidence>
<evidence type="ECO:0000256" key="14">
    <source>
        <dbReference type="ARBA" id="ARBA00022909"/>
    </source>
</evidence>
<keyword evidence="12 18" id="KW-0067">ATP-binding</keyword>
<accession>A0A1D2LS78</accession>
<evidence type="ECO:0000256" key="3">
    <source>
        <dbReference type="ARBA" id="ARBA00005150"/>
    </source>
</evidence>
<dbReference type="RefSeq" id="WP_069126065.1">
    <property type="nucleotide sequence ID" value="NZ_CP023483.1"/>
</dbReference>
<dbReference type="Pfam" id="PF08245">
    <property type="entry name" value="Mur_ligase_M"/>
    <property type="match status" value="1"/>
</dbReference>
<evidence type="ECO:0000256" key="9">
    <source>
        <dbReference type="ARBA" id="ARBA00022598"/>
    </source>
</evidence>
<dbReference type="STRING" id="2756.BFR44_02230"/>
<evidence type="ECO:0000256" key="7">
    <source>
        <dbReference type="ARBA" id="ARBA00013025"/>
    </source>
</evidence>
<evidence type="ECO:0000256" key="16">
    <source>
        <dbReference type="ARBA" id="ARBA00047493"/>
    </source>
</evidence>
<evidence type="ECO:0000256" key="10">
    <source>
        <dbReference type="ARBA" id="ARBA00022723"/>
    </source>
</evidence>
<comment type="subunit">
    <text evidence="5">Monomer.</text>
</comment>
<dbReference type="InterPro" id="IPR036615">
    <property type="entry name" value="Mur_ligase_C_dom_sf"/>
</dbReference>
<evidence type="ECO:0000256" key="4">
    <source>
        <dbReference type="ARBA" id="ARBA00008276"/>
    </source>
</evidence>
<keyword evidence="9 18" id="KW-0436">Ligase</keyword>
<evidence type="ECO:0000256" key="17">
    <source>
        <dbReference type="ARBA" id="ARBA00049161"/>
    </source>
</evidence>
<dbReference type="Pfam" id="PF02875">
    <property type="entry name" value="Mur_ligase_C"/>
    <property type="match status" value="1"/>
</dbReference>
<evidence type="ECO:0000256" key="18">
    <source>
        <dbReference type="PIRNR" id="PIRNR001563"/>
    </source>
</evidence>
<proteinExistence type="inferred from homology"/>
<feature type="domain" description="Mur ligase central" evidence="20">
    <location>
        <begin position="137"/>
        <end position="269"/>
    </location>
</feature>
<evidence type="ECO:0000259" key="19">
    <source>
        <dbReference type="Pfam" id="PF02875"/>
    </source>
</evidence>
<feature type="domain" description="Mur ligase C-terminal" evidence="19">
    <location>
        <begin position="296"/>
        <end position="415"/>
    </location>
</feature>
<evidence type="ECO:0000259" key="20">
    <source>
        <dbReference type="Pfam" id="PF08245"/>
    </source>
</evidence>
<dbReference type="PROSITE" id="PS01011">
    <property type="entry name" value="FOLYLPOLYGLU_SYNT_1"/>
    <property type="match status" value="1"/>
</dbReference>
<comment type="similarity">
    <text evidence="4 18">Belongs to the folylpolyglutamate synthase family.</text>
</comment>
<dbReference type="Proteomes" id="UP000243591">
    <property type="component" value="Chromosome"/>
</dbReference>
<evidence type="ECO:0000313" key="22">
    <source>
        <dbReference type="Proteomes" id="UP000243591"/>
    </source>
</evidence>
<dbReference type="InterPro" id="IPR001645">
    <property type="entry name" value="Folylpolyglutamate_synth"/>
</dbReference>
<dbReference type="GO" id="GO:0005737">
    <property type="term" value="C:cytoplasm"/>
    <property type="evidence" value="ECO:0007669"/>
    <property type="project" value="TreeGrafter"/>
</dbReference>